<evidence type="ECO:0000313" key="2">
    <source>
        <dbReference type="EMBL" id="KON90688.1"/>
    </source>
</evidence>
<dbReference type="Pfam" id="PF12867">
    <property type="entry name" value="DinB_2"/>
    <property type="match status" value="1"/>
</dbReference>
<reference evidence="3" key="1">
    <citation type="submission" date="2015-07" db="EMBL/GenBank/DDBJ databases">
        <title>Fjat-14235 jcm11544.</title>
        <authorList>
            <person name="Liu B."/>
            <person name="Wang J."/>
            <person name="Zhu Y."/>
            <person name="Liu G."/>
            <person name="Chen Q."/>
            <person name="Chen Z."/>
            <person name="Lan J."/>
            <person name="Che J."/>
            <person name="Ge C."/>
            <person name="Shi H."/>
            <person name="Pan Z."/>
            <person name="Liu X."/>
        </authorList>
    </citation>
    <scope>NUCLEOTIDE SEQUENCE [LARGE SCALE GENOMIC DNA]</scope>
    <source>
        <strain evidence="3">JCM 11544</strain>
    </source>
</reference>
<sequence length="156" mass="17501">MNQSLYSQFQLTRAQLLNEIKDLKADVIDVQPEGLNNTIHWHIGHVLTVTEQFMFGFESLGNTLPSNYGELFGYGSKPADWSGDVPSIEELASQLQDQLVRINELSDEHLAQPLEQPFHGLKTFGELAHLSLSHESQHLGQMHAIKLLAERTIVNG</sequence>
<comment type="caution">
    <text evidence="2">The sequence shown here is derived from an EMBL/GenBank/DDBJ whole genome shotgun (WGS) entry which is preliminary data.</text>
</comment>
<evidence type="ECO:0000313" key="3">
    <source>
        <dbReference type="Proteomes" id="UP000037405"/>
    </source>
</evidence>
<gene>
    <name evidence="2" type="ORF">AF331_09105</name>
</gene>
<dbReference type="InterPro" id="IPR024775">
    <property type="entry name" value="DinB-like"/>
</dbReference>
<dbReference type="AlphaFoldDB" id="A0A0M0GLP1"/>
<dbReference type="EMBL" id="LGUE01000002">
    <property type="protein sequence ID" value="KON90688.1"/>
    <property type="molecule type" value="Genomic_DNA"/>
</dbReference>
<dbReference type="Proteomes" id="UP000037405">
    <property type="component" value="Unassembled WGS sequence"/>
</dbReference>
<accession>A0A0M0GLP1</accession>
<dbReference type="SUPFAM" id="SSF109854">
    <property type="entry name" value="DinB/YfiT-like putative metalloenzymes"/>
    <property type="match status" value="1"/>
</dbReference>
<dbReference type="RefSeq" id="WP_053427853.1">
    <property type="nucleotide sequence ID" value="NZ_LGUE01000002.1"/>
</dbReference>
<dbReference type="Gene3D" id="1.20.120.450">
    <property type="entry name" value="dinb family like domain"/>
    <property type="match status" value="1"/>
</dbReference>
<feature type="domain" description="DinB-like" evidence="1">
    <location>
        <begin position="8"/>
        <end position="142"/>
    </location>
</feature>
<evidence type="ECO:0000259" key="1">
    <source>
        <dbReference type="Pfam" id="PF12867"/>
    </source>
</evidence>
<protein>
    <submittedName>
        <fullName evidence="2">Formate dehydrogenase</fullName>
    </submittedName>
</protein>
<name>A0A0M0GLP1_9BACI</name>
<keyword evidence="3" id="KW-1185">Reference proteome</keyword>
<proteinExistence type="predicted"/>
<dbReference type="PATRIC" id="fig|189381.12.peg.4032"/>
<dbReference type="STRING" id="189381.GCA_900166615_01917"/>
<dbReference type="InterPro" id="IPR034660">
    <property type="entry name" value="DinB/YfiT-like"/>
</dbReference>
<organism evidence="2 3">
    <name type="scientific">Rossellomorea marisflavi</name>
    <dbReference type="NCBI Taxonomy" id="189381"/>
    <lineage>
        <taxon>Bacteria</taxon>
        <taxon>Bacillati</taxon>
        <taxon>Bacillota</taxon>
        <taxon>Bacilli</taxon>
        <taxon>Bacillales</taxon>
        <taxon>Bacillaceae</taxon>
        <taxon>Rossellomorea</taxon>
    </lineage>
</organism>
<dbReference type="OrthoDB" id="4295522at2"/>